<proteinExistence type="inferred from homology"/>
<dbReference type="GO" id="GO:0006952">
    <property type="term" value="P:defense response"/>
    <property type="evidence" value="ECO:0007669"/>
    <property type="project" value="UniProtKB-KW"/>
</dbReference>
<dbReference type="Pfam" id="PF18052">
    <property type="entry name" value="Rx_N"/>
    <property type="match status" value="1"/>
</dbReference>
<keyword evidence="5" id="KW-0611">Plant defense</keyword>
<dbReference type="OrthoDB" id="1933539at2759"/>
<gene>
    <name evidence="7" type="ORF">BAE44_0025461</name>
</gene>
<keyword evidence="3" id="KW-0677">Repeat</keyword>
<keyword evidence="8" id="KW-1185">Reference proteome</keyword>
<evidence type="ECO:0000256" key="4">
    <source>
        <dbReference type="ARBA" id="ARBA00022741"/>
    </source>
</evidence>
<dbReference type="EMBL" id="LWDX02073115">
    <property type="protein sequence ID" value="OEL13520.1"/>
    <property type="molecule type" value="Genomic_DNA"/>
</dbReference>
<dbReference type="GO" id="GO:0000166">
    <property type="term" value="F:nucleotide binding"/>
    <property type="evidence" value="ECO:0007669"/>
    <property type="project" value="UniProtKB-KW"/>
</dbReference>
<comment type="similarity">
    <text evidence="1">Belongs to the disease resistance NB-LRR family.</text>
</comment>
<accession>A0A1E5UKX1</accession>
<evidence type="ECO:0000313" key="8">
    <source>
        <dbReference type="Proteomes" id="UP000095767"/>
    </source>
</evidence>
<evidence type="ECO:0000256" key="2">
    <source>
        <dbReference type="ARBA" id="ARBA00022614"/>
    </source>
</evidence>
<name>A0A1E5UKX1_9POAL</name>
<comment type="caution">
    <text evidence="7">The sequence shown here is derived from an EMBL/GenBank/DDBJ whole genome shotgun (WGS) entry which is preliminary data.</text>
</comment>
<evidence type="ECO:0000256" key="1">
    <source>
        <dbReference type="ARBA" id="ARBA00008894"/>
    </source>
</evidence>
<feature type="domain" description="Disease resistance N-terminal" evidence="6">
    <location>
        <begin position="16"/>
        <end position="89"/>
    </location>
</feature>
<evidence type="ECO:0000256" key="3">
    <source>
        <dbReference type="ARBA" id="ARBA00022737"/>
    </source>
</evidence>
<evidence type="ECO:0000259" key="6">
    <source>
        <dbReference type="Pfam" id="PF18052"/>
    </source>
</evidence>
<dbReference type="AlphaFoldDB" id="A0A1E5UKX1"/>
<reference evidence="7 8" key="1">
    <citation type="submission" date="2016-09" db="EMBL/GenBank/DDBJ databases">
        <title>The draft genome of Dichanthelium oligosanthes: A C3 panicoid grass species.</title>
        <authorList>
            <person name="Studer A.J."/>
            <person name="Schnable J.C."/>
            <person name="Brutnell T.P."/>
        </authorList>
    </citation>
    <scope>NUCLEOTIDE SEQUENCE [LARGE SCALE GENOMIC DNA]</scope>
    <source>
        <strain evidence="8">cv. Kellogg 1175</strain>
        <tissue evidence="7">Leaf</tissue>
    </source>
</reference>
<keyword evidence="4" id="KW-0547">Nucleotide-binding</keyword>
<dbReference type="Gene3D" id="1.20.5.4130">
    <property type="match status" value="1"/>
</dbReference>
<sequence>MVVVGVVVDAAIGWLVQGILGSLFTAPMEAWARDVGLAEDVENLESEMRIVEMVLAAVEGRRIDNKPLTRSLDDLKELLCDAEDVMDELD</sequence>
<organism evidence="7 8">
    <name type="scientific">Dichanthelium oligosanthes</name>
    <dbReference type="NCBI Taxonomy" id="888268"/>
    <lineage>
        <taxon>Eukaryota</taxon>
        <taxon>Viridiplantae</taxon>
        <taxon>Streptophyta</taxon>
        <taxon>Embryophyta</taxon>
        <taxon>Tracheophyta</taxon>
        <taxon>Spermatophyta</taxon>
        <taxon>Magnoliopsida</taxon>
        <taxon>Liliopsida</taxon>
        <taxon>Poales</taxon>
        <taxon>Poaceae</taxon>
        <taxon>PACMAD clade</taxon>
        <taxon>Panicoideae</taxon>
        <taxon>Panicodae</taxon>
        <taxon>Paniceae</taxon>
        <taxon>Dichantheliinae</taxon>
        <taxon>Dichanthelium</taxon>
    </lineage>
</organism>
<dbReference type="Proteomes" id="UP000095767">
    <property type="component" value="Unassembled WGS sequence"/>
</dbReference>
<keyword evidence="2" id="KW-0433">Leucine-rich repeat</keyword>
<protein>
    <recommendedName>
        <fullName evidence="6">Disease resistance N-terminal domain-containing protein</fullName>
    </recommendedName>
</protein>
<dbReference type="InterPro" id="IPR041118">
    <property type="entry name" value="Rx_N"/>
</dbReference>
<evidence type="ECO:0000256" key="5">
    <source>
        <dbReference type="ARBA" id="ARBA00022821"/>
    </source>
</evidence>
<evidence type="ECO:0000313" key="7">
    <source>
        <dbReference type="EMBL" id="OEL13520.1"/>
    </source>
</evidence>